<dbReference type="Proteomes" id="UP000292003">
    <property type="component" value="Unassembled WGS sequence"/>
</dbReference>
<dbReference type="InterPro" id="IPR008972">
    <property type="entry name" value="Cupredoxin"/>
</dbReference>
<protein>
    <recommendedName>
        <fullName evidence="3">EfeO-type cupredoxin-like domain-containing protein</fullName>
    </recommendedName>
</protein>
<comment type="caution">
    <text evidence="1">The sequence shown here is derived from an EMBL/GenBank/DDBJ whole genome shotgun (WGS) entry which is preliminary data.</text>
</comment>
<sequence>MWIVPALVAAACGSGETAQPAPPTETSAHRFAMAGGHRTEGPDRIEVTVGSPVRIEVTCDADDELHVHGYDKAAQCGPGAPAALTFTADVPGVFEVEMHASGPLTQLRVQEPR</sequence>
<name>A0A4Q7J6M5_9PSEU</name>
<dbReference type="SUPFAM" id="SSF49503">
    <property type="entry name" value="Cupredoxins"/>
    <property type="match status" value="1"/>
</dbReference>
<keyword evidence="2" id="KW-1185">Reference proteome</keyword>
<dbReference type="EMBL" id="SFCC01000009">
    <property type="protein sequence ID" value="RZQ62548.1"/>
    <property type="molecule type" value="Genomic_DNA"/>
</dbReference>
<evidence type="ECO:0008006" key="3">
    <source>
        <dbReference type="Google" id="ProtNLM"/>
    </source>
</evidence>
<proteinExistence type="predicted"/>
<organism evidence="1 2">
    <name type="scientific">Amycolatopsis suaedae</name>
    <dbReference type="NCBI Taxonomy" id="2510978"/>
    <lineage>
        <taxon>Bacteria</taxon>
        <taxon>Bacillati</taxon>
        <taxon>Actinomycetota</taxon>
        <taxon>Actinomycetes</taxon>
        <taxon>Pseudonocardiales</taxon>
        <taxon>Pseudonocardiaceae</taxon>
        <taxon>Amycolatopsis</taxon>
    </lineage>
</organism>
<reference evidence="1 2" key="1">
    <citation type="submission" date="2019-02" db="EMBL/GenBank/DDBJ databases">
        <title>Draft genome sequence of Amycolatopsis sp. 8-3EHSu isolated from roots of Suaeda maritima.</title>
        <authorList>
            <person name="Duangmal K."/>
            <person name="Chantavorakit T."/>
        </authorList>
    </citation>
    <scope>NUCLEOTIDE SEQUENCE [LARGE SCALE GENOMIC DNA]</scope>
    <source>
        <strain evidence="1 2">8-3EHSu</strain>
    </source>
</reference>
<accession>A0A4Q7J6M5</accession>
<evidence type="ECO:0000313" key="1">
    <source>
        <dbReference type="EMBL" id="RZQ62548.1"/>
    </source>
</evidence>
<gene>
    <name evidence="1" type="ORF">EWH70_19595</name>
</gene>
<dbReference type="Gene3D" id="2.60.40.420">
    <property type="entry name" value="Cupredoxins - blue copper proteins"/>
    <property type="match status" value="1"/>
</dbReference>
<dbReference type="AlphaFoldDB" id="A0A4Q7J6M5"/>
<dbReference type="OrthoDB" id="6717945at2"/>
<evidence type="ECO:0000313" key="2">
    <source>
        <dbReference type="Proteomes" id="UP000292003"/>
    </source>
</evidence>